<evidence type="ECO:0000313" key="10">
    <source>
        <dbReference type="EMBL" id="MCV2889315.1"/>
    </source>
</evidence>
<dbReference type="InterPro" id="IPR013758">
    <property type="entry name" value="Topo_IIA_A/C_ab"/>
</dbReference>
<dbReference type="PANTHER" id="PTHR43493:SF1">
    <property type="entry name" value="DNA TOPOISOMERASE 4 SUBUNIT A"/>
    <property type="match status" value="1"/>
</dbReference>
<organism evidence="10 11">
    <name type="scientific">Ruegeria aquimaris</name>
    <dbReference type="NCBI Taxonomy" id="2984333"/>
    <lineage>
        <taxon>Bacteria</taxon>
        <taxon>Pseudomonadati</taxon>
        <taxon>Pseudomonadota</taxon>
        <taxon>Alphaproteobacteria</taxon>
        <taxon>Rhodobacterales</taxon>
        <taxon>Roseobacteraceae</taxon>
        <taxon>Ruegeria</taxon>
    </lineage>
</organism>
<keyword evidence="6 7" id="KW-0413">Isomerase</keyword>
<dbReference type="InterPro" id="IPR006691">
    <property type="entry name" value="GyrA/parC_rep"/>
</dbReference>
<comment type="similarity">
    <text evidence="7">Belongs to the type II topoisomerase GyrA/ParC subunit family. ParC type 1 subfamily.</text>
</comment>
<evidence type="ECO:0000256" key="1">
    <source>
        <dbReference type="ARBA" id="ARBA00000185"/>
    </source>
</evidence>
<dbReference type="HAMAP" id="MF_00936">
    <property type="entry name" value="ParC_type1"/>
    <property type="match status" value="1"/>
</dbReference>
<proteinExistence type="inferred from homology"/>
<sequence length="782" mass="87285">MSETIDDPNMKEDGGGHEVAEPLRRAIGERYLTYALSTIMHRALPDARDGLKPVHRRILYAMRELRLSSGGGFRKSAKISGDVMGNYHPHGDAAIYDAMARLAQDFNVRYPLVDGQGNFGNIDGDNPAASRYTEARMTIVAEALLDGLNEDAVDFRDNYDGTLSEPVVLPAQFPNLLANGSSGIAVGMATNIPPHNIAELCDACLHLIKTPDARDDTLLNYVPGPDFPTGGIIVEPAESIAQAYRTGRGSFRLRCKYEVEDLGRGQWQIVVTEIPYQVQKSKLIEKLAEVIQTKKVPILADVRDESADDIRVVLEPRTKNVDPEVLMGMLYRNSDLEVRFSLNMNVLIDGVTPKVCSMKEVLRAFLDHRQEVLLRRSRHRLGKIDHRLEVLEGFIIAFLNLDRVIDIIRYDEDPKAALMREEWGIDHPRALNEGDYVSPAPGEGELSEVQAEAILNMRLRSLRRLEEIELIRERDALMAERAEIEDLLADPALQWARISEQLKETRKTFGKDFPGGARRTRFAEAGEVEEVPLEAMIEREPITVVCSQMGWIRAMTGHIDLTRELKFKDGDGPRFIFHAETTDKLLVFASNGRFYTVGASNLPGGRGMGEPLRLMVDLPNEAEIVDILIHRPGRKLIVASNAGNGFLVPEEDVLAQTRTGKQVLNVGADERALICHPVQGDHVAVVSQNGKFLVFPIAELPEMGRGKGVRLQKYNMARGRQGTLELDGGLSDVTTFNWDEGLKWSMGGDKTRHETDLGQWLSKRASVGKKPPYGFPRTYRFT</sequence>
<evidence type="ECO:0000256" key="7">
    <source>
        <dbReference type="HAMAP-Rule" id="MF_00936"/>
    </source>
</evidence>
<gene>
    <name evidence="7" type="primary">parC</name>
    <name evidence="10" type="ORF">OE747_13255</name>
</gene>
<evidence type="ECO:0000256" key="8">
    <source>
        <dbReference type="PROSITE-ProRule" id="PRU01384"/>
    </source>
</evidence>
<evidence type="ECO:0000256" key="5">
    <source>
        <dbReference type="ARBA" id="ARBA00023136"/>
    </source>
</evidence>
<feature type="site" description="Transition state stabilizer" evidence="7">
    <location>
        <position position="131"/>
    </location>
</feature>
<feature type="site" description="Interaction with DNA" evidence="7">
    <location>
        <position position="90"/>
    </location>
</feature>
<dbReference type="InterPro" id="IPR050220">
    <property type="entry name" value="Type_II_DNA_Topoisomerases"/>
</dbReference>
<evidence type="ECO:0000313" key="11">
    <source>
        <dbReference type="Proteomes" id="UP001320899"/>
    </source>
</evidence>
<dbReference type="CDD" id="cd00187">
    <property type="entry name" value="TOP4c"/>
    <property type="match status" value="1"/>
</dbReference>
<dbReference type="InterPro" id="IPR002205">
    <property type="entry name" value="Topo_IIA_dom_A"/>
</dbReference>
<dbReference type="NCBIfam" id="NF004044">
    <property type="entry name" value="PRK05561.1"/>
    <property type="match status" value="1"/>
</dbReference>
<keyword evidence="5 7" id="KW-0472">Membrane</keyword>
<dbReference type="Gene3D" id="2.120.10.90">
    <property type="entry name" value="DNA gyrase/topoisomerase IV, subunit A, C-terminal"/>
    <property type="match status" value="1"/>
</dbReference>
<feature type="active site" description="O-(5'-phospho-DNA)-tyrosine intermediate" evidence="7 8">
    <location>
        <position position="132"/>
    </location>
</feature>
<dbReference type="PANTHER" id="PTHR43493">
    <property type="entry name" value="DNA GYRASE/TOPOISOMERASE SUBUNIT A"/>
    <property type="match status" value="1"/>
</dbReference>
<comment type="subcellular location">
    <subcellularLocation>
        <location evidence="7">Cell membrane</location>
        <topology evidence="7">Peripheral membrane protein</topology>
    </subcellularLocation>
</comment>
<dbReference type="Pfam" id="PF03989">
    <property type="entry name" value="DNA_gyraseA_C"/>
    <property type="match status" value="3"/>
</dbReference>
<dbReference type="SMART" id="SM00434">
    <property type="entry name" value="TOP4c"/>
    <property type="match status" value="1"/>
</dbReference>
<comment type="subunit">
    <text evidence="7">Heterotetramer composed of ParC and ParE.</text>
</comment>
<dbReference type="EC" id="5.6.2.2" evidence="7"/>
<dbReference type="InterPro" id="IPR013760">
    <property type="entry name" value="Topo_IIA-like_dom_sf"/>
</dbReference>
<evidence type="ECO:0000256" key="3">
    <source>
        <dbReference type="ARBA" id="ARBA00023029"/>
    </source>
</evidence>
<feature type="domain" description="Topo IIA-type catalytic" evidence="9">
    <location>
        <begin position="44"/>
        <end position="536"/>
    </location>
</feature>
<comment type="catalytic activity">
    <reaction evidence="1 7 8">
        <text>ATP-dependent breakage, passage and rejoining of double-stranded DNA.</text>
        <dbReference type="EC" id="5.6.2.2"/>
    </reaction>
</comment>
<dbReference type="InterPro" id="IPR035516">
    <property type="entry name" value="Gyrase/topoIV_suA_C"/>
</dbReference>
<keyword evidence="11" id="KW-1185">Reference proteome</keyword>
<dbReference type="Gene3D" id="1.10.268.10">
    <property type="entry name" value="Topoisomerase, domain 3"/>
    <property type="match status" value="1"/>
</dbReference>
<dbReference type="Proteomes" id="UP001320899">
    <property type="component" value="Unassembled WGS sequence"/>
</dbReference>
<dbReference type="RefSeq" id="WP_263829073.1">
    <property type="nucleotide sequence ID" value="NZ_JAOWLB010000009.1"/>
</dbReference>
<dbReference type="EMBL" id="JAOWLB010000009">
    <property type="protein sequence ID" value="MCV2889315.1"/>
    <property type="molecule type" value="Genomic_DNA"/>
</dbReference>
<dbReference type="InterPro" id="IPR005742">
    <property type="entry name" value="TopoIV_A_Gneg"/>
</dbReference>
<reference evidence="10 11" key="1">
    <citation type="submission" date="2022-10" db="EMBL/GenBank/DDBJ databases">
        <title>Ruegeria sp. nov., isolated from ocean surface sediments.</title>
        <authorList>
            <person name="He W."/>
            <person name="Xue H.-P."/>
            <person name="Zhang D.-F."/>
        </authorList>
    </citation>
    <scope>NUCLEOTIDE SEQUENCE [LARGE SCALE GENOMIC DNA]</scope>
    <source>
        <strain evidence="10 11">XHP0148</strain>
    </source>
</reference>
<keyword evidence="3 7" id="KW-0799">Topoisomerase</keyword>
<evidence type="ECO:0000256" key="4">
    <source>
        <dbReference type="ARBA" id="ARBA00023125"/>
    </source>
</evidence>
<accession>A0ABT3AKV4</accession>
<dbReference type="PROSITE" id="PS52040">
    <property type="entry name" value="TOPO_IIA"/>
    <property type="match status" value="1"/>
</dbReference>
<dbReference type="SUPFAM" id="SSF101904">
    <property type="entry name" value="GyrA/ParC C-terminal domain-like"/>
    <property type="match status" value="1"/>
</dbReference>
<comment type="caution">
    <text evidence="10">The sequence shown here is derived from an EMBL/GenBank/DDBJ whole genome shotgun (WGS) entry which is preliminary data.</text>
</comment>
<keyword evidence="2 7" id="KW-1003">Cell membrane</keyword>
<dbReference type="SUPFAM" id="SSF56719">
    <property type="entry name" value="Type II DNA topoisomerase"/>
    <property type="match status" value="1"/>
</dbReference>
<feature type="site" description="Interaction with DNA" evidence="7">
    <location>
        <position position="88"/>
    </location>
</feature>
<evidence type="ECO:0000259" key="9">
    <source>
        <dbReference type="PROSITE" id="PS52040"/>
    </source>
</evidence>
<protein>
    <recommendedName>
        <fullName evidence="7">DNA topoisomerase 4 subunit A</fullName>
        <ecNumber evidence="7">5.6.2.2</ecNumber>
    </recommendedName>
    <alternativeName>
        <fullName evidence="7">Topoisomerase IV subunit A</fullName>
    </alternativeName>
</protein>
<dbReference type="Gene3D" id="3.90.199.10">
    <property type="entry name" value="Topoisomerase II, domain 5"/>
    <property type="match status" value="1"/>
</dbReference>
<evidence type="ECO:0000256" key="6">
    <source>
        <dbReference type="ARBA" id="ARBA00023235"/>
    </source>
</evidence>
<evidence type="ECO:0000256" key="2">
    <source>
        <dbReference type="ARBA" id="ARBA00022475"/>
    </source>
</evidence>
<feature type="site" description="Interaction with DNA" evidence="7">
    <location>
        <position position="52"/>
    </location>
</feature>
<dbReference type="InterPro" id="IPR013757">
    <property type="entry name" value="Topo_IIA_A_a_sf"/>
</dbReference>
<dbReference type="Pfam" id="PF00521">
    <property type="entry name" value="DNA_topoisoIV"/>
    <property type="match status" value="1"/>
</dbReference>
<dbReference type="Gene3D" id="3.30.1360.40">
    <property type="match status" value="1"/>
</dbReference>
<keyword evidence="4 7" id="KW-0238">DNA-binding</keyword>
<comment type="function">
    <text evidence="7">Topoisomerase IV is essential for chromosome segregation. It relaxes supercoiled DNA. Performs the decatenation events required during the replication of a circular DNA molecule.</text>
</comment>
<name>A0ABT3AKV4_9RHOB</name>